<feature type="chain" id="PRO_5012387214" description="PKD domain-containing protein" evidence="1">
    <location>
        <begin position="20"/>
        <end position="612"/>
    </location>
</feature>
<keyword evidence="1" id="KW-0732">Signal</keyword>
<keyword evidence="4" id="KW-1185">Reference proteome</keyword>
<evidence type="ECO:0000256" key="1">
    <source>
        <dbReference type="SAM" id="SignalP"/>
    </source>
</evidence>
<sequence length="612" mass="65617">MKALLLSALLWAAILSAQAQPTQAWQQTHGAFVVNEIFQDFIRLKSNRLVGIGFSQFPSATGRGTQPMLMFFNNAGDSLRTVMPPPPPQTESRNYFAGTALSNGDILLVGSNYEQNIYASLLHLTRTDSIGNIRWQRPLNLPGYGWAYGFTSRALLALPDGGTLLTVADSYGPSSPSSLTPVPIATVVRLDSAGAVVWQRRYGSFHGNLEVIQALPDGSYALCGYQRTSPNQTQLLTGNGWLLRINLAGDTLSSRYFGQQVSDEYLHDVTPTPDGGLQLCGEYVPQANTGQPAQGWLLRLDSLGNELWRHYLPNPAAGKSSLFLRNWVLQDGKVLVSGARDPAVVNVTRLRGYVAAWQPPTTGAPPVLAWETSYGPLSSNAGTNSLLDPNGDLTVYHSYNPPIVGASGRDIGLTRFTNVGQPYVPDLCRTPPVARATFATPAPDSLVAQATAAGAGPRHAQLVAWHWDFGDGSPGASTATARHRYAPGVARPGLRVTLTVTNNLGCAHTESFFPFGTLATRSPLTEAIDVFPNPTAGAATVRLAGRYAGPAIRLSLYDALGRQLQQMPALGGTGAAGVREVPLRLQALPAGLYWLRLEVPGQPPALRRLLKQ</sequence>
<dbReference type="Proteomes" id="UP000183947">
    <property type="component" value="Unassembled WGS sequence"/>
</dbReference>
<dbReference type="PANTHER" id="PTHR42754">
    <property type="entry name" value="ENDOGLUCANASE"/>
    <property type="match status" value="1"/>
</dbReference>
<dbReference type="CDD" id="cd00146">
    <property type="entry name" value="PKD"/>
    <property type="match status" value="1"/>
</dbReference>
<dbReference type="SUPFAM" id="SSF49299">
    <property type="entry name" value="PKD domain"/>
    <property type="match status" value="1"/>
</dbReference>
<dbReference type="AlphaFoldDB" id="A0A1M6Y2I6"/>
<dbReference type="InterPro" id="IPR013783">
    <property type="entry name" value="Ig-like_fold"/>
</dbReference>
<evidence type="ECO:0000313" key="3">
    <source>
        <dbReference type="EMBL" id="SHL12388.1"/>
    </source>
</evidence>
<dbReference type="PANTHER" id="PTHR42754:SF1">
    <property type="entry name" value="LIPOPROTEIN"/>
    <property type="match status" value="1"/>
</dbReference>
<feature type="domain" description="PKD" evidence="2">
    <location>
        <begin position="431"/>
        <end position="486"/>
    </location>
</feature>
<dbReference type="STRING" id="1121959.SAMN02746009_02164"/>
<feature type="signal peptide" evidence="1">
    <location>
        <begin position="1"/>
        <end position="19"/>
    </location>
</feature>
<dbReference type="EMBL" id="FRAS01000010">
    <property type="protein sequence ID" value="SHL12388.1"/>
    <property type="molecule type" value="Genomic_DNA"/>
</dbReference>
<name>A0A1M6Y2I6_9BACT</name>
<dbReference type="InterPro" id="IPR035986">
    <property type="entry name" value="PKD_dom_sf"/>
</dbReference>
<reference evidence="4" key="1">
    <citation type="submission" date="2016-11" db="EMBL/GenBank/DDBJ databases">
        <authorList>
            <person name="Varghese N."/>
            <person name="Submissions S."/>
        </authorList>
    </citation>
    <scope>NUCLEOTIDE SEQUENCE [LARGE SCALE GENOMIC DNA]</scope>
    <source>
        <strain evidence="4">DSM 18569</strain>
    </source>
</reference>
<gene>
    <name evidence="3" type="ORF">SAMN02746009_02164</name>
</gene>
<proteinExistence type="predicted"/>
<dbReference type="PROSITE" id="PS50093">
    <property type="entry name" value="PKD"/>
    <property type="match status" value="1"/>
</dbReference>
<dbReference type="Gene3D" id="2.60.40.10">
    <property type="entry name" value="Immunoglobulins"/>
    <property type="match status" value="1"/>
</dbReference>
<evidence type="ECO:0000259" key="2">
    <source>
        <dbReference type="PROSITE" id="PS50093"/>
    </source>
</evidence>
<evidence type="ECO:0000313" key="4">
    <source>
        <dbReference type="Proteomes" id="UP000183947"/>
    </source>
</evidence>
<accession>A0A1M6Y2I6</accession>
<organism evidence="3 4">
    <name type="scientific">Hymenobacter psychrotolerans DSM 18569</name>
    <dbReference type="NCBI Taxonomy" id="1121959"/>
    <lineage>
        <taxon>Bacteria</taxon>
        <taxon>Pseudomonadati</taxon>
        <taxon>Bacteroidota</taxon>
        <taxon>Cytophagia</taxon>
        <taxon>Cytophagales</taxon>
        <taxon>Hymenobacteraceae</taxon>
        <taxon>Hymenobacter</taxon>
    </lineage>
</organism>
<dbReference type="Pfam" id="PF18911">
    <property type="entry name" value="PKD_4"/>
    <property type="match status" value="1"/>
</dbReference>
<protein>
    <recommendedName>
        <fullName evidence="2">PKD domain-containing protein</fullName>
    </recommendedName>
</protein>
<dbReference type="InterPro" id="IPR000601">
    <property type="entry name" value="PKD_dom"/>
</dbReference>